<dbReference type="OMA" id="EFEEARY"/>
<dbReference type="KEGG" id="smo:SELMODRAFT_227363"/>
<dbReference type="Proteomes" id="UP000001514">
    <property type="component" value="Unassembled WGS sequence"/>
</dbReference>
<accession>D8QXE3</accession>
<dbReference type="OrthoDB" id="74240at2759"/>
<dbReference type="PANTHER" id="PTHR47484:SF1">
    <property type="entry name" value="COMPLEX 1 PROTEIN CONTAINING PROTEIN, EXPRESSED"/>
    <property type="match status" value="1"/>
</dbReference>
<evidence type="ECO:0000259" key="1">
    <source>
        <dbReference type="Pfam" id="PF05347"/>
    </source>
</evidence>
<dbReference type="InterPro" id="IPR045298">
    <property type="entry name" value="Complex1_LYR_LYRM7"/>
</dbReference>
<dbReference type="HOGENOM" id="CLU_116462_0_0_1"/>
<dbReference type="eggNOG" id="ENOG502RZU3">
    <property type="taxonomic scope" value="Eukaryota"/>
</dbReference>
<keyword evidence="3" id="KW-1185">Reference proteome</keyword>
<dbReference type="PANTHER" id="PTHR47484">
    <property type="entry name" value="COMPLEX 1 PROTEIN CONTAINING PROTEIN, EXPRESSED"/>
    <property type="match status" value="1"/>
</dbReference>
<dbReference type="GO" id="GO:0034551">
    <property type="term" value="P:mitochondrial respiratory chain complex III assembly"/>
    <property type="evidence" value="ECO:0007669"/>
    <property type="project" value="InterPro"/>
</dbReference>
<protein>
    <recommendedName>
        <fullName evidence="1">Complex 1 LYR protein domain-containing protein</fullName>
    </recommendedName>
</protein>
<proteinExistence type="predicted"/>
<dbReference type="EMBL" id="GL377568">
    <property type="protein sequence ID" value="EFJ35400.1"/>
    <property type="molecule type" value="Genomic_DNA"/>
</dbReference>
<dbReference type="Pfam" id="PF05347">
    <property type="entry name" value="Complex1_LYR"/>
    <property type="match status" value="1"/>
</dbReference>
<dbReference type="InParanoid" id="D8QXE3"/>
<sequence length="132" mass="15098">MSGLPFFGPDTLEGLFEKFLAPKSSKKRQDEDLVAERARLTSTRREAIELYRDIFRASRAFVWPNEDGILWRDLLRASARQEFEQARHERDPEVIAKLLVTGRDAVEAAVDKLVDKHKAAMARDRASGERGE</sequence>
<dbReference type="InterPro" id="IPR008011">
    <property type="entry name" value="Complex1_LYR_dom"/>
</dbReference>
<evidence type="ECO:0000313" key="3">
    <source>
        <dbReference type="Proteomes" id="UP000001514"/>
    </source>
</evidence>
<name>D8QXE3_SELML</name>
<reference evidence="2 3" key="1">
    <citation type="journal article" date="2011" name="Science">
        <title>The Selaginella genome identifies genetic changes associated with the evolution of vascular plants.</title>
        <authorList>
            <person name="Banks J.A."/>
            <person name="Nishiyama T."/>
            <person name="Hasebe M."/>
            <person name="Bowman J.L."/>
            <person name="Gribskov M."/>
            <person name="dePamphilis C."/>
            <person name="Albert V.A."/>
            <person name="Aono N."/>
            <person name="Aoyama T."/>
            <person name="Ambrose B.A."/>
            <person name="Ashton N.W."/>
            <person name="Axtell M.J."/>
            <person name="Barker E."/>
            <person name="Barker M.S."/>
            <person name="Bennetzen J.L."/>
            <person name="Bonawitz N.D."/>
            <person name="Chapple C."/>
            <person name="Cheng C."/>
            <person name="Correa L.G."/>
            <person name="Dacre M."/>
            <person name="DeBarry J."/>
            <person name="Dreyer I."/>
            <person name="Elias M."/>
            <person name="Engstrom E.M."/>
            <person name="Estelle M."/>
            <person name="Feng L."/>
            <person name="Finet C."/>
            <person name="Floyd S.K."/>
            <person name="Frommer W.B."/>
            <person name="Fujita T."/>
            <person name="Gramzow L."/>
            <person name="Gutensohn M."/>
            <person name="Harholt J."/>
            <person name="Hattori M."/>
            <person name="Heyl A."/>
            <person name="Hirai T."/>
            <person name="Hiwatashi Y."/>
            <person name="Ishikawa M."/>
            <person name="Iwata M."/>
            <person name="Karol K.G."/>
            <person name="Koehler B."/>
            <person name="Kolukisaoglu U."/>
            <person name="Kubo M."/>
            <person name="Kurata T."/>
            <person name="Lalonde S."/>
            <person name="Li K."/>
            <person name="Li Y."/>
            <person name="Litt A."/>
            <person name="Lyons E."/>
            <person name="Manning G."/>
            <person name="Maruyama T."/>
            <person name="Michael T.P."/>
            <person name="Mikami K."/>
            <person name="Miyazaki S."/>
            <person name="Morinaga S."/>
            <person name="Murata T."/>
            <person name="Mueller-Roeber B."/>
            <person name="Nelson D.R."/>
            <person name="Obara M."/>
            <person name="Oguri Y."/>
            <person name="Olmstead R.G."/>
            <person name="Onodera N."/>
            <person name="Petersen B.L."/>
            <person name="Pils B."/>
            <person name="Prigge M."/>
            <person name="Rensing S.A."/>
            <person name="Riano-Pachon D.M."/>
            <person name="Roberts A.W."/>
            <person name="Sato Y."/>
            <person name="Scheller H.V."/>
            <person name="Schulz B."/>
            <person name="Schulz C."/>
            <person name="Shakirov E.V."/>
            <person name="Shibagaki N."/>
            <person name="Shinohara N."/>
            <person name="Shippen D.E."/>
            <person name="Soerensen I."/>
            <person name="Sotooka R."/>
            <person name="Sugimoto N."/>
            <person name="Sugita M."/>
            <person name="Sumikawa N."/>
            <person name="Tanurdzic M."/>
            <person name="Theissen G."/>
            <person name="Ulvskov P."/>
            <person name="Wakazuki S."/>
            <person name="Weng J.K."/>
            <person name="Willats W.W."/>
            <person name="Wipf D."/>
            <person name="Wolf P.G."/>
            <person name="Yang L."/>
            <person name="Zimmer A.D."/>
            <person name="Zhu Q."/>
            <person name="Mitros T."/>
            <person name="Hellsten U."/>
            <person name="Loque D."/>
            <person name="Otillar R."/>
            <person name="Salamov A."/>
            <person name="Schmutz J."/>
            <person name="Shapiro H."/>
            <person name="Lindquist E."/>
            <person name="Lucas S."/>
            <person name="Rokhsar D."/>
            <person name="Grigoriev I.V."/>
        </authorList>
    </citation>
    <scope>NUCLEOTIDE SEQUENCE [LARGE SCALE GENOMIC DNA]</scope>
</reference>
<feature type="domain" description="Complex 1 LYR protein" evidence="1">
    <location>
        <begin position="45"/>
        <end position="107"/>
    </location>
</feature>
<dbReference type="AlphaFoldDB" id="D8QXE3"/>
<dbReference type="FunCoup" id="D8QXE3">
    <property type="interactions" value="410"/>
</dbReference>
<organism evidence="3">
    <name type="scientific">Selaginella moellendorffii</name>
    <name type="common">Spikemoss</name>
    <dbReference type="NCBI Taxonomy" id="88036"/>
    <lineage>
        <taxon>Eukaryota</taxon>
        <taxon>Viridiplantae</taxon>
        <taxon>Streptophyta</taxon>
        <taxon>Embryophyta</taxon>
        <taxon>Tracheophyta</taxon>
        <taxon>Lycopodiopsida</taxon>
        <taxon>Selaginellales</taxon>
        <taxon>Selaginellaceae</taxon>
        <taxon>Selaginella</taxon>
    </lineage>
</organism>
<gene>
    <name evidence="2" type="ORF">SELMODRAFT_227363</name>
</gene>
<dbReference type="Gramene" id="EFJ35400">
    <property type="protein sequence ID" value="EFJ35400"/>
    <property type="gene ID" value="SELMODRAFT_227363"/>
</dbReference>
<dbReference type="GO" id="GO:0005759">
    <property type="term" value="C:mitochondrial matrix"/>
    <property type="evidence" value="ECO:0000318"/>
    <property type="project" value="GO_Central"/>
</dbReference>
<evidence type="ECO:0000313" key="2">
    <source>
        <dbReference type="EMBL" id="EFJ35400.1"/>
    </source>
</evidence>
<dbReference type="GO" id="GO:0032981">
    <property type="term" value="P:mitochondrial respiratory chain complex I assembly"/>
    <property type="evidence" value="ECO:0000318"/>
    <property type="project" value="GO_Central"/>
</dbReference>
<dbReference type="CDD" id="cd20267">
    <property type="entry name" value="Complex1_LYR_LYRM7"/>
    <property type="match status" value="1"/>
</dbReference>